<evidence type="ECO:0000313" key="2">
    <source>
        <dbReference type="Proteomes" id="UP000515344"/>
    </source>
</evidence>
<gene>
    <name evidence="1" type="ORF">H4075_15020</name>
</gene>
<dbReference type="EMBL" id="CP060007">
    <property type="protein sequence ID" value="QNA43385.1"/>
    <property type="molecule type" value="Genomic_DNA"/>
</dbReference>
<evidence type="ECO:0008006" key="3">
    <source>
        <dbReference type="Google" id="ProtNLM"/>
    </source>
</evidence>
<accession>A0A7G5XD32</accession>
<proteinExistence type="predicted"/>
<dbReference type="KEGG" id="lacs:H4075_15020"/>
<dbReference type="RefSeq" id="WP_182801650.1">
    <property type="nucleotide sequence ID" value="NZ_CP060007.1"/>
</dbReference>
<protein>
    <recommendedName>
        <fullName evidence="3">DUF4595 domain-containing protein</fullName>
    </recommendedName>
</protein>
<reference evidence="2" key="1">
    <citation type="submission" date="2020-08" db="EMBL/GenBank/DDBJ databases">
        <title>Lacibacter sp. S13-6-6 genome sequencing.</title>
        <authorList>
            <person name="Jin L."/>
        </authorList>
    </citation>
    <scope>NUCLEOTIDE SEQUENCE [LARGE SCALE GENOMIC DNA]</scope>
    <source>
        <strain evidence="2">S13-6-6</strain>
    </source>
</reference>
<organism evidence="1 2">
    <name type="scientific">Lacibacter sediminis</name>
    <dbReference type="NCBI Taxonomy" id="2760713"/>
    <lineage>
        <taxon>Bacteria</taxon>
        <taxon>Pseudomonadati</taxon>
        <taxon>Bacteroidota</taxon>
        <taxon>Chitinophagia</taxon>
        <taxon>Chitinophagales</taxon>
        <taxon>Chitinophagaceae</taxon>
        <taxon>Lacibacter</taxon>
    </lineage>
</organism>
<evidence type="ECO:0000313" key="1">
    <source>
        <dbReference type="EMBL" id="QNA43385.1"/>
    </source>
</evidence>
<dbReference type="PROSITE" id="PS51257">
    <property type="entry name" value="PROKAR_LIPOPROTEIN"/>
    <property type="match status" value="1"/>
</dbReference>
<name>A0A7G5XD32_9BACT</name>
<keyword evidence="2" id="KW-1185">Reference proteome</keyword>
<dbReference type="AlphaFoldDB" id="A0A7G5XD32"/>
<dbReference type="Proteomes" id="UP000515344">
    <property type="component" value="Chromosome"/>
</dbReference>
<sequence>MKFSFKSTATLFALVVSTTLIFSSCKKDKSEAFTSTKLKSVTAPDNQVSLTYNANGTIKTAALKNDFVTSGDLVNYQVSYNAQGKISEITSDEDIRIVPIYQNGVLAEASFETLSGIELFVTTYTYQNNFLKSVQINSAAGEAWLKFVFTNSASGNVEKTEFYFQNPLQPDLFIFGGTVTSTYDNKPNPLYAAKDLLHLLWVPASPNNMLTEIHKDDNNILEETVNYTYQYHSNGVPKSAVMQSTVVGQQPVNSAITFSYF</sequence>